<name>D2HVZ9_AILME</name>
<feature type="region of interest" description="Disordered" evidence="1">
    <location>
        <begin position="651"/>
        <end position="679"/>
    </location>
</feature>
<protein>
    <submittedName>
        <fullName evidence="2">Uncharacterized protein</fullName>
    </submittedName>
</protein>
<accession>D2HVZ9</accession>
<evidence type="ECO:0000256" key="1">
    <source>
        <dbReference type="SAM" id="MobiDB-lite"/>
    </source>
</evidence>
<evidence type="ECO:0000313" key="2">
    <source>
        <dbReference type="EMBL" id="EFB20287.1"/>
    </source>
</evidence>
<reference evidence="2" key="1">
    <citation type="journal article" date="2010" name="Nature">
        <title>The sequence and de novo assembly of the giant panda genome.</title>
        <authorList>
            <person name="Li R."/>
            <person name="Fan W."/>
            <person name="Tian G."/>
            <person name="Zhu H."/>
            <person name="He L."/>
            <person name="Cai J."/>
            <person name="Huang Q."/>
            <person name="Cai Q."/>
            <person name="Li B."/>
            <person name="Bai Y."/>
            <person name="Zhang Z."/>
            <person name="Zhang Y."/>
            <person name="Wang W."/>
            <person name="Li J."/>
            <person name="Wei F."/>
            <person name="Li H."/>
            <person name="Jian M."/>
            <person name="Li J."/>
            <person name="Zhang Z."/>
            <person name="Nielsen R."/>
            <person name="Li D."/>
            <person name="Gu W."/>
            <person name="Yang Z."/>
            <person name="Xuan Z."/>
            <person name="Ryder O.A."/>
            <person name="Leung F.C."/>
            <person name="Zhou Y."/>
            <person name="Cao J."/>
            <person name="Sun X."/>
            <person name="Fu Y."/>
            <person name="Fang X."/>
            <person name="Guo X."/>
            <person name="Wang B."/>
            <person name="Hou R."/>
            <person name="Shen F."/>
            <person name="Mu B."/>
            <person name="Ni P."/>
            <person name="Lin R."/>
            <person name="Qian W."/>
            <person name="Wang G."/>
            <person name="Yu C."/>
            <person name="Nie W."/>
            <person name="Wang J."/>
            <person name="Wu Z."/>
            <person name="Liang H."/>
            <person name="Min J."/>
            <person name="Wu Q."/>
            <person name="Cheng S."/>
            <person name="Ruan J."/>
            <person name="Wang M."/>
            <person name="Shi Z."/>
            <person name="Wen M."/>
            <person name="Liu B."/>
            <person name="Ren X."/>
            <person name="Zheng H."/>
            <person name="Dong D."/>
            <person name="Cook K."/>
            <person name="Shan G."/>
            <person name="Zhang H."/>
            <person name="Kosiol C."/>
            <person name="Xie X."/>
            <person name="Lu Z."/>
            <person name="Zheng H."/>
            <person name="Li Y."/>
            <person name="Steiner C.C."/>
            <person name="Lam T.T."/>
            <person name="Lin S."/>
            <person name="Zhang Q."/>
            <person name="Li G."/>
            <person name="Tian J."/>
            <person name="Gong T."/>
            <person name="Liu H."/>
            <person name="Zhang D."/>
            <person name="Fang L."/>
            <person name="Ye C."/>
            <person name="Zhang J."/>
            <person name="Hu W."/>
            <person name="Xu A."/>
            <person name="Ren Y."/>
            <person name="Zhang G."/>
            <person name="Bruford M.W."/>
            <person name="Li Q."/>
            <person name="Ma L."/>
            <person name="Guo Y."/>
            <person name="An N."/>
            <person name="Hu Y."/>
            <person name="Zheng Y."/>
            <person name="Shi Y."/>
            <person name="Li Z."/>
            <person name="Liu Q."/>
            <person name="Chen Y."/>
            <person name="Zhao J."/>
            <person name="Qu N."/>
            <person name="Zhao S."/>
            <person name="Tian F."/>
            <person name="Wang X."/>
            <person name="Wang H."/>
            <person name="Xu L."/>
            <person name="Liu X."/>
            <person name="Vinar T."/>
            <person name="Wang Y."/>
            <person name="Lam T.W."/>
            <person name="Yiu S.M."/>
            <person name="Liu S."/>
            <person name="Zhang H."/>
            <person name="Li D."/>
            <person name="Huang Y."/>
            <person name="Wang X."/>
            <person name="Yang G."/>
            <person name="Jiang Z."/>
            <person name="Wang J."/>
            <person name="Qin N."/>
            <person name="Li L."/>
            <person name="Li J."/>
            <person name="Bolund L."/>
            <person name="Kristiansen K."/>
            <person name="Wong G.K."/>
            <person name="Olson M."/>
            <person name="Zhang X."/>
            <person name="Li S."/>
            <person name="Yang H."/>
            <person name="Wang J."/>
            <person name="Wang J."/>
        </authorList>
    </citation>
    <scope>NUCLEOTIDE SEQUENCE [LARGE SCALE GENOMIC DNA]</scope>
</reference>
<feature type="region of interest" description="Disordered" evidence="1">
    <location>
        <begin position="1"/>
        <end position="44"/>
    </location>
</feature>
<organism evidence="2">
    <name type="scientific">Ailuropoda melanoleuca</name>
    <name type="common">Giant panda</name>
    <dbReference type="NCBI Taxonomy" id="9646"/>
    <lineage>
        <taxon>Eukaryota</taxon>
        <taxon>Metazoa</taxon>
        <taxon>Chordata</taxon>
        <taxon>Craniata</taxon>
        <taxon>Vertebrata</taxon>
        <taxon>Euteleostomi</taxon>
        <taxon>Mammalia</taxon>
        <taxon>Eutheria</taxon>
        <taxon>Laurasiatheria</taxon>
        <taxon>Carnivora</taxon>
        <taxon>Caniformia</taxon>
        <taxon>Ursidae</taxon>
        <taxon>Ailuropoda</taxon>
    </lineage>
</organism>
<dbReference type="AlphaFoldDB" id="D2HVZ9"/>
<gene>
    <name evidence="2" type="ORF">PANDA_016603</name>
</gene>
<dbReference type="InParanoid" id="D2HVZ9"/>
<sequence>MSCRDSFQPLGNGEDDLGCRSEGEQTGPKHKAEPLCPGQLLLPDYPKENQKRAERVPAWCEEPEMDTPHFIFTLLDEETVLSMYTDVTPLRRRRNRGSQGLLKEHSPLDTDSTWSHFLLADKKPQNLWDLENAPKASPSCRILLPPKAHTCTCRLQTQHRGLPRGRSEVASGFCADVKGSPSFHQCSEDTLRDVAFFSGLEGARHCAGGLASVLLTQHGLKTCYPAGAVLHLPGSRVLVMQKYQCSVSQTSRWCALEQQPGKLVPPQAQGLASQGSEAVLGKARANWGHNTKPCAILANPGHQALGIVSMVAKEPKGSVQVHGALDSISAPEVFKQMLDSRSRVCMAESNRDLTQGKASVSFTSQFRVKYKIGKNTCCTILLPFSSINLAAVLAPHHKASARSKPQLRARLLCGRTSPIKLFRISLKRLLASPSGDRGGTFKVCVQISQKKVRVCLEMSEGMHACALGEKSISQQQKVASSSGPTHSFSALKLLTGHQGLQAREDLQLKKSGLETEEVICIVCQICRSYIDTIPSLLTPVCRGPTLPLEHGVASYLVVDWVAEKASEQKKRGQESCVALRTLMETSRMLANGQKAGWAEALIPTLTTGGKQGNSEPLFSAEYLVFTLELIQAHKTSDRSTQQMYLSDYTLKGESLHNENPPTAQRLKQSSSNFPKRGPS</sequence>
<proteinExistence type="predicted"/>
<dbReference type="EMBL" id="GL193513">
    <property type="protein sequence ID" value="EFB20287.1"/>
    <property type="molecule type" value="Genomic_DNA"/>
</dbReference>
<feature type="compositionally biased region" description="Polar residues" evidence="1">
    <location>
        <begin position="657"/>
        <end position="673"/>
    </location>
</feature>